<comment type="caution">
    <text evidence="3">The sequence shown here is derived from an EMBL/GenBank/DDBJ whole genome shotgun (WGS) entry which is preliminary data.</text>
</comment>
<feature type="transmembrane region" description="Helical" evidence="1">
    <location>
        <begin position="116"/>
        <end position="136"/>
    </location>
</feature>
<evidence type="ECO:0000313" key="3">
    <source>
        <dbReference type="EMBL" id="KAG0011966.1"/>
    </source>
</evidence>
<gene>
    <name evidence="3" type="ORF">BGZ80_000297</name>
</gene>
<organism evidence="3 4">
    <name type="scientific">Entomortierella chlamydospora</name>
    <dbReference type="NCBI Taxonomy" id="101097"/>
    <lineage>
        <taxon>Eukaryota</taxon>
        <taxon>Fungi</taxon>
        <taxon>Fungi incertae sedis</taxon>
        <taxon>Mucoromycota</taxon>
        <taxon>Mortierellomycotina</taxon>
        <taxon>Mortierellomycetes</taxon>
        <taxon>Mortierellales</taxon>
        <taxon>Mortierellaceae</taxon>
        <taxon>Entomortierella</taxon>
    </lineage>
</organism>
<feature type="signal peptide" evidence="2">
    <location>
        <begin position="1"/>
        <end position="21"/>
    </location>
</feature>
<evidence type="ECO:0000256" key="2">
    <source>
        <dbReference type="SAM" id="SignalP"/>
    </source>
</evidence>
<reference evidence="3" key="1">
    <citation type="journal article" date="2020" name="Fungal Divers.">
        <title>Resolving the Mortierellaceae phylogeny through synthesis of multi-gene phylogenetics and phylogenomics.</title>
        <authorList>
            <person name="Vandepol N."/>
            <person name="Liber J."/>
            <person name="Desiro A."/>
            <person name="Na H."/>
            <person name="Kennedy M."/>
            <person name="Barry K."/>
            <person name="Grigoriev I.V."/>
            <person name="Miller A.N."/>
            <person name="O'Donnell K."/>
            <person name="Stajich J.E."/>
            <person name="Bonito G."/>
        </authorList>
    </citation>
    <scope>NUCLEOTIDE SEQUENCE</scope>
    <source>
        <strain evidence="3">NRRL 2769</strain>
    </source>
</reference>
<protein>
    <submittedName>
        <fullName evidence="3">Uncharacterized protein</fullName>
    </submittedName>
</protein>
<keyword evidence="1" id="KW-0812">Transmembrane</keyword>
<sequence length="137" mass="13434">MVKSTLFTLVALVALSASVSAQSSATATTDSITATTTTTNSVTATTTSPGSTITSAATTPAANISSIDFSSLATLISSYDAGRSQNPGYSATAAAGSSGKSAASTYMLSEQSRGTVLIGLAMIMTTTLLAAVGTVAF</sequence>
<name>A0A9P6MSL8_9FUNG</name>
<dbReference type="EMBL" id="JAAAID010001058">
    <property type="protein sequence ID" value="KAG0011966.1"/>
    <property type="molecule type" value="Genomic_DNA"/>
</dbReference>
<evidence type="ECO:0000313" key="4">
    <source>
        <dbReference type="Proteomes" id="UP000703661"/>
    </source>
</evidence>
<keyword evidence="1" id="KW-1133">Transmembrane helix</keyword>
<keyword evidence="4" id="KW-1185">Reference proteome</keyword>
<proteinExistence type="predicted"/>
<accession>A0A9P6MSL8</accession>
<keyword evidence="1" id="KW-0472">Membrane</keyword>
<dbReference type="Proteomes" id="UP000703661">
    <property type="component" value="Unassembled WGS sequence"/>
</dbReference>
<evidence type="ECO:0000256" key="1">
    <source>
        <dbReference type="SAM" id="Phobius"/>
    </source>
</evidence>
<dbReference type="AlphaFoldDB" id="A0A9P6MSL8"/>
<feature type="chain" id="PRO_5040243324" evidence="2">
    <location>
        <begin position="22"/>
        <end position="137"/>
    </location>
</feature>
<keyword evidence="2" id="KW-0732">Signal</keyword>